<protein>
    <submittedName>
        <fullName evidence="1">Uncharacterized protein</fullName>
    </submittedName>
</protein>
<dbReference type="AlphaFoldDB" id="A0A7C9RK23"/>
<reference evidence="1" key="1">
    <citation type="submission" date="2020-02" db="EMBL/GenBank/DDBJ databases">
        <title>Draft genome sequence of Candidatus Afipia apatlaquensis IBT-C3, a potential strain for decolorization of textile dyes.</title>
        <authorList>
            <person name="Sanchez-Reyes A."/>
            <person name="Breton-Deval L."/>
            <person name="Mangelson H."/>
            <person name="Sanchez-Flores A."/>
        </authorList>
    </citation>
    <scope>NUCLEOTIDE SEQUENCE [LARGE SCALE GENOMIC DNA]</scope>
    <source>
        <strain evidence="1">IBT-C3</strain>
    </source>
</reference>
<evidence type="ECO:0000313" key="1">
    <source>
        <dbReference type="EMBL" id="NGX96656.1"/>
    </source>
</evidence>
<keyword evidence="2" id="KW-1185">Reference proteome</keyword>
<gene>
    <name evidence="1" type="ORF">G4V63_15995</name>
</gene>
<evidence type="ECO:0000313" key="2">
    <source>
        <dbReference type="Proteomes" id="UP000480266"/>
    </source>
</evidence>
<sequence length="91" mass="10485">GNVKKDDILNYVQDFKKNLSTIIPSEYQLNFKASGYKVLTQDLIPMLKNCFEMYKQANFKKIYIDMGGNVVQKMQVKRVVNSVGLSNFEIV</sequence>
<dbReference type="EMBL" id="JAAMRR010000816">
    <property type="protein sequence ID" value="NGX96656.1"/>
    <property type="molecule type" value="Genomic_DNA"/>
</dbReference>
<comment type="caution">
    <text evidence="1">The sequence shown here is derived from an EMBL/GenBank/DDBJ whole genome shotgun (WGS) entry which is preliminary data.</text>
</comment>
<proteinExistence type="predicted"/>
<accession>A0A7C9RK23</accession>
<organism evidence="1 2">
    <name type="scientific">Candidatus Afipia apatlaquensis</name>
    <dbReference type="NCBI Taxonomy" id="2712852"/>
    <lineage>
        <taxon>Bacteria</taxon>
        <taxon>Pseudomonadati</taxon>
        <taxon>Pseudomonadota</taxon>
        <taxon>Alphaproteobacteria</taxon>
        <taxon>Hyphomicrobiales</taxon>
        <taxon>Nitrobacteraceae</taxon>
        <taxon>Afipia</taxon>
    </lineage>
</organism>
<name>A0A7C9RK23_9BRAD</name>
<dbReference type="Proteomes" id="UP000480266">
    <property type="component" value="Unassembled WGS sequence"/>
</dbReference>
<feature type="non-terminal residue" evidence="1">
    <location>
        <position position="1"/>
    </location>
</feature>